<evidence type="ECO:0000313" key="2">
    <source>
        <dbReference type="Proteomes" id="UP000295680"/>
    </source>
</evidence>
<comment type="caution">
    <text evidence="1">The sequence shown here is derived from an EMBL/GenBank/DDBJ whole genome shotgun (WGS) entry which is preliminary data.</text>
</comment>
<reference evidence="1 2" key="1">
    <citation type="submission" date="2019-03" db="EMBL/GenBank/DDBJ databases">
        <title>Genomic Encyclopedia of Type Strains, Phase IV (KMG-IV): sequencing the most valuable type-strain genomes for metagenomic binning, comparative biology and taxonomic classification.</title>
        <authorList>
            <person name="Goeker M."/>
        </authorList>
    </citation>
    <scope>NUCLEOTIDE SEQUENCE [LARGE SCALE GENOMIC DNA]</scope>
    <source>
        <strain evidence="1 2">DSM 45934</strain>
    </source>
</reference>
<accession>A0A4R2JVE8</accession>
<dbReference type="Proteomes" id="UP000295680">
    <property type="component" value="Unassembled WGS sequence"/>
</dbReference>
<protein>
    <submittedName>
        <fullName evidence="1">Uncharacterized protein</fullName>
    </submittedName>
</protein>
<organism evidence="1 2">
    <name type="scientific">Actinocrispum wychmicini</name>
    <dbReference type="NCBI Taxonomy" id="1213861"/>
    <lineage>
        <taxon>Bacteria</taxon>
        <taxon>Bacillati</taxon>
        <taxon>Actinomycetota</taxon>
        <taxon>Actinomycetes</taxon>
        <taxon>Pseudonocardiales</taxon>
        <taxon>Pseudonocardiaceae</taxon>
        <taxon>Actinocrispum</taxon>
    </lineage>
</organism>
<dbReference type="AlphaFoldDB" id="A0A4R2JVE8"/>
<gene>
    <name evidence="1" type="ORF">EV192_101161</name>
</gene>
<proteinExistence type="predicted"/>
<name>A0A4R2JVE8_9PSEU</name>
<evidence type="ECO:0000313" key="1">
    <source>
        <dbReference type="EMBL" id="TCO64393.1"/>
    </source>
</evidence>
<keyword evidence="2" id="KW-1185">Reference proteome</keyword>
<sequence length="235" mass="25995">MGQVNQPSNLLDRIIRIEKRVEDIWKKVGLASAVIRRGGLTLLDDAYLRMVDDNNTEIVYIGPDQDGKQIIRIRRDSGADVLFTYTAGGRQFWALTDNARQIVVSDDAVSGQGIARPWLPIPVQTSRYDHLPSTPLTDWDQLQNTGYRPKQHPLWSVLIKHCTTAPDTKGEVRLVLDGVQVGTTIPVEYYNTWAGVGPFPVPGTHMSAHILELQARRTAGTGRVGASMAVEGLQS</sequence>
<dbReference type="EMBL" id="SLWS01000001">
    <property type="protein sequence ID" value="TCO64393.1"/>
    <property type="molecule type" value="Genomic_DNA"/>
</dbReference>